<dbReference type="Proteomes" id="UP000058114">
    <property type="component" value="Chromosome"/>
</dbReference>
<dbReference type="EMBL" id="CP013067">
    <property type="protein sequence ID" value="ALP41888.1"/>
    <property type="molecule type" value="Genomic_DNA"/>
</dbReference>
<evidence type="ECO:0000313" key="2">
    <source>
        <dbReference type="Proteomes" id="UP000058114"/>
    </source>
</evidence>
<protein>
    <submittedName>
        <fullName evidence="1">Uncharacterized protein</fullName>
    </submittedName>
</protein>
<sequence length="81" mass="8754">MAHLYLRLVGGNQLAVSGINSWRELLGAELRGCSSLRLLHFGDLGHAKAASIELHRHLLVLATGHGRLFLTCKRLALAGDS</sequence>
<accession>A0A0S2SJL2</accession>
<gene>
    <name evidence="1" type="ORF">WL1483_2469</name>
</gene>
<name>A0A0S2SJL2_9GAMM</name>
<reference evidence="2" key="1">
    <citation type="submission" date="2015-10" db="EMBL/GenBank/DDBJ databases">
        <title>Complete Genome Sequence of Aeromonas schubertii strain WL1483.</title>
        <authorList>
            <person name="Liu L."/>
        </authorList>
    </citation>
    <scope>NUCLEOTIDE SEQUENCE [LARGE SCALE GENOMIC DNA]</scope>
    <source>
        <strain evidence="2">WL1483</strain>
    </source>
</reference>
<reference evidence="1 2" key="2">
    <citation type="journal article" date="2016" name="Genome Announc.">
        <title>Complete Genome Sequence of the Highly Virulent Aeromonas schubertii Strain WL1483, Isolated from Diseased Snakehead Fish (Channa argus) in China.</title>
        <authorList>
            <person name="Liu L."/>
            <person name="Li N."/>
            <person name="Zhang D."/>
            <person name="Fu X."/>
            <person name="Shi C."/>
            <person name="Lin Q."/>
            <person name="Hao G."/>
        </authorList>
    </citation>
    <scope>NUCLEOTIDE SEQUENCE [LARGE SCALE GENOMIC DNA]</scope>
    <source>
        <strain evidence="1 2">WL1483</strain>
    </source>
</reference>
<dbReference type="KEGG" id="asr:WL1483_2469"/>
<evidence type="ECO:0000313" key="1">
    <source>
        <dbReference type="EMBL" id="ALP41888.1"/>
    </source>
</evidence>
<proteinExistence type="predicted"/>
<dbReference type="AlphaFoldDB" id="A0A0S2SJL2"/>
<organism evidence="1 2">
    <name type="scientific">Aeromonas schubertii</name>
    <dbReference type="NCBI Taxonomy" id="652"/>
    <lineage>
        <taxon>Bacteria</taxon>
        <taxon>Pseudomonadati</taxon>
        <taxon>Pseudomonadota</taxon>
        <taxon>Gammaproteobacteria</taxon>
        <taxon>Aeromonadales</taxon>
        <taxon>Aeromonadaceae</taxon>
        <taxon>Aeromonas</taxon>
    </lineage>
</organism>